<keyword evidence="3" id="KW-1185">Reference proteome</keyword>
<reference evidence="2" key="2">
    <citation type="submission" date="2021-03" db="UniProtKB">
        <authorList>
            <consortium name="EnsemblPlants"/>
        </authorList>
    </citation>
    <scope>IDENTIFICATION</scope>
</reference>
<organism evidence="2 3">
    <name type="scientific">Cannabis sativa</name>
    <name type="common">Hemp</name>
    <name type="synonym">Marijuana</name>
    <dbReference type="NCBI Taxonomy" id="3483"/>
    <lineage>
        <taxon>Eukaryota</taxon>
        <taxon>Viridiplantae</taxon>
        <taxon>Streptophyta</taxon>
        <taxon>Embryophyta</taxon>
        <taxon>Tracheophyta</taxon>
        <taxon>Spermatophyta</taxon>
        <taxon>Magnoliopsida</taxon>
        <taxon>eudicotyledons</taxon>
        <taxon>Gunneridae</taxon>
        <taxon>Pentapetalae</taxon>
        <taxon>rosids</taxon>
        <taxon>fabids</taxon>
        <taxon>Rosales</taxon>
        <taxon>Cannabaceae</taxon>
        <taxon>Cannabis</taxon>
    </lineage>
</organism>
<protein>
    <submittedName>
        <fullName evidence="2">Uncharacterized protein</fullName>
    </submittedName>
</protein>
<dbReference type="Gramene" id="evm.model.09.769">
    <property type="protein sequence ID" value="cds.evm.model.09.769"/>
    <property type="gene ID" value="evm.TU.09.769"/>
</dbReference>
<evidence type="ECO:0000313" key="2">
    <source>
        <dbReference type="EnsemblPlants" id="cds.evm.model.09.769"/>
    </source>
</evidence>
<dbReference type="EnsemblPlants" id="evm.model.09.769">
    <property type="protein sequence ID" value="cds.evm.model.09.769"/>
    <property type="gene ID" value="evm.TU.09.769"/>
</dbReference>
<proteinExistence type="predicted"/>
<dbReference type="AlphaFoldDB" id="A0A803QHB1"/>
<name>A0A803QHB1_CANSA</name>
<evidence type="ECO:0000313" key="3">
    <source>
        <dbReference type="Proteomes" id="UP000596661"/>
    </source>
</evidence>
<reference evidence="2" key="1">
    <citation type="submission" date="2018-11" db="EMBL/GenBank/DDBJ databases">
        <authorList>
            <person name="Grassa J C."/>
        </authorList>
    </citation>
    <scope>NUCLEOTIDE SEQUENCE [LARGE SCALE GENOMIC DNA]</scope>
</reference>
<dbReference type="Proteomes" id="UP000596661">
    <property type="component" value="Chromosome 9"/>
</dbReference>
<dbReference type="OMA" id="MEHIMEP"/>
<dbReference type="EMBL" id="UZAU01000736">
    <property type="status" value="NOT_ANNOTATED_CDS"/>
    <property type="molecule type" value="Genomic_DNA"/>
</dbReference>
<evidence type="ECO:0000256" key="1">
    <source>
        <dbReference type="SAM" id="MobiDB-lite"/>
    </source>
</evidence>
<accession>A0A803QHB1</accession>
<feature type="region of interest" description="Disordered" evidence="1">
    <location>
        <begin position="1"/>
        <end position="21"/>
    </location>
</feature>
<sequence>MKLEGNISEAGTSSQPALGVVQEDELDPRVGMEHIMEPMEEVEEVCIDDEDPTKVIRVGKNLPPVVKEKIISTVKASSDVLAWSYSDMTGISPRVICHALNIDPKADPIRQK</sequence>